<protein>
    <recommendedName>
        <fullName evidence="10">Fatty acid ABC transporter ATP-binding/permease protein</fullName>
    </recommendedName>
</protein>
<dbReference type="PROSITE" id="PS00211">
    <property type="entry name" value="ABC_TRANSPORTER_1"/>
    <property type="match status" value="1"/>
</dbReference>
<dbReference type="FunFam" id="3.40.50.300:FF:000287">
    <property type="entry name" value="Multidrug ABC transporter ATP-binding protein"/>
    <property type="match status" value="1"/>
</dbReference>
<evidence type="ECO:0000256" key="7">
    <source>
        <dbReference type="ARBA" id="ARBA00023136"/>
    </source>
</evidence>
<dbReference type="InterPro" id="IPR008144">
    <property type="entry name" value="Guanylate_kin-like_dom"/>
</dbReference>
<name>A0A6N7ZI62_9MICO</name>
<evidence type="ECO:0000256" key="1">
    <source>
        <dbReference type="ARBA" id="ARBA00004651"/>
    </source>
</evidence>
<dbReference type="GO" id="GO:0005524">
    <property type="term" value="F:ATP binding"/>
    <property type="evidence" value="ECO:0007669"/>
    <property type="project" value="UniProtKB-KW"/>
</dbReference>
<evidence type="ECO:0000256" key="5">
    <source>
        <dbReference type="ARBA" id="ARBA00022840"/>
    </source>
</evidence>
<dbReference type="PROSITE" id="PS50929">
    <property type="entry name" value="ABC_TM1F"/>
    <property type="match status" value="1"/>
</dbReference>
<evidence type="ECO:0000256" key="6">
    <source>
        <dbReference type="ARBA" id="ARBA00022989"/>
    </source>
</evidence>
<dbReference type="PANTHER" id="PTHR43394:SF1">
    <property type="entry name" value="ATP-BINDING CASSETTE SUB-FAMILY B MEMBER 10, MITOCHONDRIAL"/>
    <property type="match status" value="1"/>
</dbReference>
<evidence type="ECO:0000256" key="8">
    <source>
        <dbReference type="ARBA" id="ARBA00055053"/>
    </source>
</evidence>
<evidence type="ECO:0000259" key="14">
    <source>
        <dbReference type="PROSITE" id="PS50893"/>
    </source>
</evidence>
<feature type="transmembrane region" description="Helical" evidence="12">
    <location>
        <begin position="171"/>
        <end position="194"/>
    </location>
</feature>
<dbReference type="Proteomes" id="UP000440668">
    <property type="component" value="Unassembled WGS sequence"/>
</dbReference>
<dbReference type="PROSITE" id="PS50893">
    <property type="entry name" value="ABC_TRANSPORTER_2"/>
    <property type="match status" value="1"/>
</dbReference>
<evidence type="ECO:0000256" key="9">
    <source>
        <dbReference type="ARBA" id="ARBA00061644"/>
    </source>
</evidence>
<keyword evidence="4" id="KW-0547">Nucleotide-binding</keyword>
<dbReference type="CDD" id="cd03254">
    <property type="entry name" value="ABCC_Glucan_exporter_like"/>
    <property type="match status" value="1"/>
</dbReference>
<keyword evidence="2" id="KW-0813">Transport</keyword>
<evidence type="ECO:0000259" key="13">
    <source>
        <dbReference type="PROSITE" id="PS50052"/>
    </source>
</evidence>
<reference evidence="16 17" key="1">
    <citation type="submission" date="2019-11" db="EMBL/GenBank/DDBJ databases">
        <title>Cellulosimicrobium composti sp. nov. isolated from a compost.</title>
        <authorList>
            <person name="Yang Y."/>
        </authorList>
    </citation>
    <scope>NUCLEOTIDE SEQUENCE [LARGE SCALE GENOMIC DNA]</scope>
    <source>
        <strain evidence="16 17">BIT-GX5</strain>
    </source>
</reference>
<dbReference type="PROSITE" id="PS50052">
    <property type="entry name" value="GUANYLATE_KINASE_2"/>
    <property type="match status" value="1"/>
</dbReference>
<dbReference type="Gene3D" id="3.40.50.300">
    <property type="entry name" value="P-loop containing nucleotide triphosphate hydrolases"/>
    <property type="match status" value="1"/>
</dbReference>
<dbReference type="InterPro" id="IPR011527">
    <property type="entry name" value="ABC1_TM_dom"/>
</dbReference>
<evidence type="ECO:0000256" key="11">
    <source>
        <dbReference type="SAM" id="MobiDB-lite"/>
    </source>
</evidence>
<dbReference type="GO" id="GO:0016887">
    <property type="term" value="F:ATP hydrolysis activity"/>
    <property type="evidence" value="ECO:0007669"/>
    <property type="project" value="InterPro"/>
</dbReference>
<dbReference type="SMART" id="SM00382">
    <property type="entry name" value="AAA"/>
    <property type="match status" value="1"/>
</dbReference>
<comment type="similarity">
    <text evidence="9">Belongs to the ABC transporter superfamily. Lipid exporter (TC 3.A.1.106) family.</text>
</comment>
<keyword evidence="6 12" id="KW-1133">Transmembrane helix</keyword>
<proteinExistence type="inferred from homology"/>
<evidence type="ECO:0000256" key="4">
    <source>
        <dbReference type="ARBA" id="ARBA00022741"/>
    </source>
</evidence>
<evidence type="ECO:0000259" key="15">
    <source>
        <dbReference type="PROSITE" id="PS50929"/>
    </source>
</evidence>
<feature type="domain" description="Guanylate kinase-like" evidence="13">
    <location>
        <begin position="480"/>
        <end position="671"/>
    </location>
</feature>
<comment type="subcellular location">
    <subcellularLocation>
        <location evidence="1">Cell membrane</location>
        <topology evidence="1">Multi-pass membrane protein</topology>
    </subcellularLocation>
</comment>
<evidence type="ECO:0000256" key="3">
    <source>
        <dbReference type="ARBA" id="ARBA00022692"/>
    </source>
</evidence>
<evidence type="ECO:0000256" key="12">
    <source>
        <dbReference type="SAM" id="Phobius"/>
    </source>
</evidence>
<evidence type="ECO:0000256" key="2">
    <source>
        <dbReference type="ARBA" id="ARBA00022448"/>
    </source>
</evidence>
<dbReference type="GO" id="GO:0005886">
    <property type="term" value="C:plasma membrane"/>
    <property type="evidence" value="ECO:0007669"/>
    <property type="project" value="UniProtKB-SubCell"/>
</dbReference>
<dbReference type="AlphaFoldDB" id="A0A6N7ZI62"/>
<accession>A0A6N7ZI62</accession>
<dbReference type="EMBL" id="WMKA01000017">
    <property type="protein sequence ID" value="MTG89141.1"/>
    <property type="molecule type" value="Genomic_DNA"/>
</dbReference>
<dbReference type="InterPro" id="IPR036640">
    <property type="entry name" value="ABC1_TM_sf"/>
</dbReference>
<dbReference type="SUPFAM" id="SSF52540">
    <property type="entry name" value="P-loop containing nucleoside triphosphate hydrolases"/>
    <property type="match status" value="1"/>
</dbReference>
<keyword evidence="5 16" id="KW-0067">ATP-binding</keyword>
<keyword evidence="7 12" id="KW-0472">Membrane</keyword>
<dbReference type="InterPro" id="IPR039421">
    <property type="entry name" value="Type_1_exporter"/>
</dbReference>
<sequence>MTGEQDASRTPAPSGPDGTTPDGTTPDAGAPAVGAPAGASGGGRDVASTRLAGRPRGGGGHGPMGGMGVPGEKALDFKGSLRRFAASLRPERVPIVAVVVLGVLSVALAVAGPKLLGNATNIIFAGVVGSQLPAGVTQAQAVDALRAQGQDQIADLVSGVPGLVPGEGIDFSALATVLAWVLAVYVGSFLFGWLQGRITAIVVQRTVYRLRGEVQAKLGRLPLSYFDRNPRGEILSRVTNDIDNISQTLTQTLSQLVTSVLTVVGVLGVMFWISPLLAVVALVTVPLSVLVTAQIAKRSQPQFIKQWAATGRLNAHIEEMYTGHTLVKVYGHQQTAIDEFEQENAALYDASFRAQFISGTIQPAMGFIANLNYVIVAVVGGLRVASGTMTLGDVQAFIQYSRQFTQPITQIASMMNLLQSGVASAERVYDLLDAQEQTPDPSPAKTVDPVRGRVAFEDVSFSYDPDVPLIEHLDLVVEPGQTIAIVGPTGAGKTTLVNLLMRFYDVDGGRITLDGVDTRDMTRDDLRSDIGMVLQDTWLFQGTIEENLRYGVRDGRTVDDEAFLAATRATHVDPFVRTLPDGYATVIDDEGSSVSAGEKQLLTIARAFLADPAILVLDEATSSVDTRTEVLVQQAMNALREGRTSFVIAHRLSTIRDADTILVMEHGSIVEQGSHDELLAAGGAYARLYESQFAAPLDAEAEDPEGVGAPAGGPAGR</sequence>
<comment type="function">
    <text evidence="8">ABC transporter involved in fatty acid import. Transmembrane domains (TMD) form a pore in the membrane and the ATP-binding domain (NBD) is responsible for energy generation.</text>
</comment>
<dbReference type="PANTHER" id="PTHR43394">
    <property type="entry name" value="ATP-DEPENDENT PERMEASE MDL1, MITOCHONDRIAL"/>
    <property type="match status" value="1"/>
</dbReference>
<dbReference type="InterPro" id="IPR003593">
    <property type="entry name" value="AAA+_ATPase"/>
</dbReference>
<feature type="compositionally biased region" description="Gly residues" evidence="11">
    <location>
        <begin position="55"/>
        <end position="69"/>
    </location>
</feature>
<comment type="caution">
    <text evidence="16">The sequence shown here is derived from an EMBL/GenBank/DDBJ whole genome shotgun (WGS) entry which is preliminary data.</text>
</comment>
<feature type="region of interest" description="Disordered" evidence="11">
    <location>
        <begin position="1"/>
        <end position="71"/>
    </location>
</feature>
<dbReference type="CDD" id="cd18547">
    <property type="entry name" value="ABC_6TM_Tm288_like"/>
    <property type="match status" value="1"/>
</dbReference>
<dbReference type="Pfam" id="PF00664">
    <property type="entry name" value="ABC_membrane"/>
    <property type="match status" value="1"/>
</dbReference>
<feature type="transmembrane region" description="Helical" evidence="12">
    <location>
        <begin position="256"/>
        <end position="273"/>
    </location>
</feature>
<evidence type="ECO:0000313" key="16">
    <source>
        <dbReference type="EMBL" id="MTG89141.1"/>
    </source>
</evidence>
<dbReference type="InterPro" id="IPR003439">
    <property type="entry name" value="ABC_transporter-like_ATP-bd"/>
</dbReference>
<keyword evidence="3 12" id="KW-0812">Transmembrane</keyword>
<evidence type="ECO:0000256" key="10">
    <source>
        <dbReference type="ARBA" id="ARBA00071747"/>
    </source>
</evidence>
<feature type="compositionally biased region" description="Low complexity" evidence="11">
    <location>
        <begin position="10"/>
        <end position="38"/>
    </location>
</feature>
<feature type="transmembrane region" description="Helical" evidence="12">
    <location>
        <begin position="93"/>
        <end position="111"/>
    </location>
</feature>
<gene>
    <name evidence="16" type="ORF">GJV82_09300</name>
</gene>
<dbReference type="SUPFAM" id="SSF90123">
    <property type="entry name" value="ABC transporter transmembrane region"/>
    <property type="match status" value="1"/>
</dbReference>
<feature type="domain" description="ABC transmembrane type-1" evidence="15">
    <location>
        <begin position="96"/>
        <end position="420"/>
    </location>
</feature>
<dbReference type="Pfam" id="PF00005">
    <property type="entry name" value="ABC_tran"/>
    <property type="match status" value="1"/>
</dbReference>
<dbReference type="Gene3D" id="1.20.1560.10">
    <property type="entry name" value="ABC transporter type 1, transmembrane domain"/>
    <property type="match status" value="1"/>
</dbReference>
<organism evidence="16 17">
    <name type="scientific">Cellulosimicrobium composti</name>
    <dbReference type="NCBI Taxonomy" id="2672572"/>
    <lineage>
        <taxon>Bacteria</taxon>
        <taxon>Bacillati</taxon>
        <taxon>Actinomycetota</taxon>
        <taxon>Actinomycetes</taxon>
        <taxon>Micrococcales</taxon>
        <taxon>Promicromonosporaceae</taxon>
        <taxon>Cellulosimicrobium</taxon>
    </lineage>
</organism>
<feature type="domain" description="ABC transporter" evidence="14">
    <location>
        <begin position="454"/>
        <end position="691"/>
    </location>
</feature>
<dbReference type="GO" id="GO:0015421">
    <property type="term" value="F:ABC-type oligopeptide transporter activity"/>
    <property type="evidence" value="ECO:0007669"/>
    <property type="project" value="TreeGrafter"/>
</dbReference>
<dbReference type="InterPro" id="IPR017871">
    <property type="entry name" value="ABC_transporter-like_CS"/>
</dbReference>
<evidence type="ECO:0000313" key="17">
    <source>
        <dbReference type="Proteomes" id="UP000440668"/>
    </source>
</evidence>
<dbReference type="InterPro" id="IPR027417">
    <property type="entry name" value="P-loop_NTPase"/>
</dbReference>